<feature type="transmembrane region" description="Helical" evidence="10">
    <location>
        <begin position="486"/>
        <end position="504"/>
    </location>
</feature>
<keyword evidence="6 10" id="KW-1133">Transmembrane helix</keyword>
<feature type="transmembrane region" description="Helical" evidence="10">
    <location>
        <begin position="409"/>
        <end position="436"/>
    </location>
</feature>
<proteinExistence type="predicted"/>
<feature type="transmembrane region" description="Helical" evidence="10">
    <location>
        <begin position="173"/>
        <end position="193"/>
    </location>
</feature>
<dbReference type="PROSITE" id="PS50089">
    <property type="entry name" value="ZF_RING_2"/>
    <property type="match status" value="1"/>
</dbReference>
<feature type="region of interest" description="Disordered" evidence="9">
    <location>
        <begin position="771"/>
        <end position="814"/>
    </location>
</feature>
<evidence type="ECO:0000256" key="6">
    <source>
        <dbReference type="ARBA" id="ARBA00022989"/>
    </source>
</evidence>
<dbReference type="InterPro" id="IPR025754">
    <property type="entry name" value="TRC8_N_dom"/>
</dbReference>
<organism evidence="12 13">
    <name type="scientific">Varroa destructor</name>
    <name type="common">Honeybee mite</name>
    <dbReference type="NCBI Taxonomy" id="109461"/>
    <lineage>
        <taxon>Eukaryota</taxon>
        <taxon>Metazoa</taxon>
        <taxon>Ecdysozoa</taxon>
        <taxon>Arthropoda</taxon>
        <taxon>Chelicerata</taxon>
        <taxon>Arachnida</taxon>
        <taxon>Acari</taxon>
        <taxon>Parasitiformes</taxon>
        <taxon>Mesostigmata</taxon>
        <taxon>Gamasina</taxon>
        <taxon>Dermanyssoidea</taxon>
        <taxon>Varroidae</taxon>
        <taxon>Varroa</taxon>
    </lineage>
</organism>
<evidence type="ECO:0000259" key="11">
    <source>
        <dbReference type="PROSITE" id="PS50089"/>
    </source>
</evidence>
<feature type="transmembrane region" description="Helical" evidence="10">
    <location>
        <begin position="368"/>
        <end position="389"/>
    </location>
</feature>
<name>A0A7M7KRN6_VARDE</name>
<dbReference type="AlphaFoldDB" id="A0A7M7KRN6"/>
<dbReference type="EnsemblMetazoa" id="XM_022815239">
    <property type="protein sequence ID" value="XP_022670974"/>
    <property type="gene ID" value="LOC111254415"/>
</dbReference>
<evidence type="ECO:0000313" key="12">
    <source>
        <dbReference type="EnsemblMetazoa" id="XP_022670974"/>
    </source>
</evidence>
<dbReference type="Pfam" id="PF13705">
    <property type="entry name" value="TRC8_N"/>
    <property type="match status" value="1"/>
</dbReference>
<feature type="compositionally biased region" description="Polar residues" evidence="9">
    <location>
        <begin position="802"/>
        <end position="814"/>
    </location>
</feature>
<feature type="transmembrane region" description="Helical" evidence="10">
    <location>
        <begin position="601"/>
        <end position="620"/>
    </location>
</feature>
<feature type="transmembrane region" description="Helical" evidence="10">
    <location>
        <begin position="524"/>
        <end position="542"/>
    </location>
</feature>
<accession>A0A7M7KRN6</accession>
<dbReference type="InParanoid" id="A0A7M7KRN6"/>
<feature type="transmembrane region" description="Helical" evidence="10">
    <location>
        <begin position="20"/>
        <end position="39"/>
    </location>
</feature>
<dbReference type="KEGG" id="vde:111254415"/>
<protein>
    <recommendedName>
        <fullName evidence="11">RING-type domain-containing protein</fullName>
    </recommendedName>
</protein>
<dbReference type="SUPFAM" id="SSF57850">
    <property type="entry name" value="RING/U-box"/>
    <property type="match status" value="1"/>
</dbReference>
<dbReference type="InterPro" id="IPR013083">
    <property type="entry name" value="Znf_RING/FYVE/PHD"/>
</dbReference>
<dbReference type="Gene3D" id="3.30.40.10">
    <property type="entry name" value="Zinc/RING finger domain, C3HC4 (zinc finger)"/>
    <property type="match status" value="1"/>
</dbReference>
<keyword evidence="3" id="KW-0479">Metal-binding</keyword>
<comment type="subcellular location">
    <subcellularLocation>
        <location evidence="1">Membrane</location>
        <topology evidence="1">Multi-pass membrane protein</topology>
    </subcellularLocation>
</comment>
<keyword evidence="4 8" id="KW-0863">Zinc-finger</keyword>
<dbReference type="OrthoDB" id="4348522at2759"/>
<dbReference type="GeneID" id="111254415"/>
<sequence length="814" mass="90350">MVLTTTTSLYVLASTTISSVYYVSSCFTGALNVVVYHLLTTEPPAYTKRINPFPVITIPRMKQLLFSIYHQPANNCFSLTAPTHGTISVGTKNTLKQRGVASYGKMAAATGHIPQNFNAGRWSSWRALWVSAGGSLADASLGIAMRVPGLFIIDYWWQFERTRALPQTLENTAVMQALLNNVVLIHGFFLLLLPIEHLRTLYSHLLLGVLLFMSHFVSERYVIMEMHKEMNRGRGPSFSENLLFLHAPLDSSRHGSSVFSLAAVVNSSCHFITLLCHLAISMAVFSFLERPSRSLQILLCVHMLPVFARLANLPFETLPVLQAFGDSLLCLSVLYYICYKFSSLVERVKKIYTDAVATGHHGIDTMHLLSLLWSKLFVPTHFVVFWALSFCGKVAEGLQANSNYSPRPLMFLLQCASAVCCSPINLLATSMVVSYLSNLIIRGSRLFLEAEHEDNPMHSGWTQGLTLVLLGLQTGLMQMELPSRTLALLVILFVVASSLLQNILEITEPVVLSLNASRSLTKWRHIKVLMMCAMLFGFPLLLTFKLASILPIDAWIVMVLSTCVLTSVQVLGMLSVHALFVYDGLHEQNVDLDDVLFMARAFTKLLELLISLFVIAASVYESSTSKWNLANSTILIVHSYCNVYQRIHTGWRSFLLRRRASMMIDLLATPSLEQLAAYRDVCPICYLWLPGGSSSKGTGENTSFNSSSSLSSSATSGQSTMAAAAACCITPCWHYFHRNCLKKWLYSQDACPMCHQKVISSVEGIADMGANGASQHQQQSSNNSPTINADNDHEVEEEDLRNQQSPVVSSENYQ</sequence>
<dbReference type="GO" id="GO:0012505">
    <property type="term" value="C:endomembrane system"/>
    <property type="evidence" value="ECO:0007669"/>
    <property type="project" value="TreeGrafter"/>
</dbReference>
<evidence type="ECO:0000313" key="13">
    <source>
        <dbReference type="Proteomes" id="UP000594260"/>
    </source>
</evidence>
<dbReference type="InterPro" id="IPR001841">
    <property type="entry name" value="Znf_RING"/>
</dbReference>
<dbReference type="RefSeq" id="XP_022670974.1">
    <property type="nucleotide sequence ID" value="XM_022815239.1"/>
</dbReference>
<evidence type="ECO:0000256" key="2">
    <source>
        <dbReference type="ARBA" id="ARBA00022692"/>
    </source>
</evidence>
<keyword evidence="7 10" id="KW-0472">Membrane</keyword>
<reference evidence="12" key="1">
    <citation type="submission" date="2021-01" db="UniProtKB">
        <authorList>
            <consortium name="EnsemblMetazoa"/>
        </authorList>
    </citation>
    <scope>IDENTIFICATION</scope>
</reference>
<feature type="domain" description="RING-type" evidence="11">
    <location>
        <begin position="682"/>
        <end position="755"/>
    </location>
</feature>
<evidence type="ECO:0000256" key="10">
    <source>
        <dbReference type="SAM" id="Phobius"/>
    </source>
</evidence>
<keyword evidence="13" id="KW-1185">Reference proteome</keyword>
<dbReference type="Proteomes" id="UP000594260">
    <property type="component" value="Unplaced"/>
</dbReference>
<feature type="transmembrane region" description="Helical" evidence="10">
    <location>
        <begin position="258"/>
        <end position="285"/>
    </location>
</feature>
<dbReference type="PANTHER" id="PTHR22763:SF191">
    <property type="entry name" value="RING FINGER PROTEIN 145 HOMOLOG"/>
    <property type="match status" value="1"/>
</dbReference>
<dbReference type="GO" id="GO:0043161">
    <property type="term" value="P:proteasome-mediated ubiquitin-dependent protein catabolic process"/>
    <property type="evidence" value="ECO:0007669"/>
    <property type="project" value="TreeGrafter"/>
</dbReference>
<dbReference type="GO" id="GO:0061630">
    <property type="term" value="F:ubiquitin protein ligase activity"/>
    <property type="evidence" value="ECO:0007669"/>
    <property type="project" value="TreeGrafter"/>
</dbReference>
<evidence type="ECO:0000256" key="9">
    <source>
        <dbReference type="SAM" id="MobiDB-lite"/>
    </source>
</evidence>
<keyword evidence="5" id="KW-0862">Zinc</keyword>
<evidence type="ECO:0000256" key="1">
    <source>
        <dbReference type="ARBA" id="ARBA00004141"/>
    </source>
</evidence>
<dbReference type="SMART" id="SM00184">
    <property type="entry name" value="RING"/>
    <property type="match status" value="1"/>
</dbReference>
<dbReference type="InterPro" id="IPR050731">
    <property type="entry name" value="HRD1_E3_ubiq-ligases"/>
</dbReference>
<feature type="compositionally biased region" description="Low complexity" evidence="9">
    <location>
        <begin position="774"/>
        <end position="784"/>
    </location>
</feature>
<feature type="transmembrane region" description="Helical" evidence="10">
    <location>
        <begin position="554"/>
        <end position="581"/>
    </location>
</feature>
<dbReference type="OMA" id="SPWKHFR"/>
<evidence type="ECO:0000256" key="3">
    <source>
        <dbReference type="ARBA" id="ARBA00022723"/>
    </source>
</evidence>
<evidence type="ECO:0000256" key="4">
    <source>
        <dbReference type="ARBA" id="ARBA00022771"/>
    </source>
</evidence>
<dbReference type="GO" id="GO:0016020">
    <property type="term" value="C:membrane"/>
    <property type="evidence" value="ECO:0007669"/>
    <property type="project" value="UniProtKB-SubCell"/>
</dbReference>
<feature type="transmembrane region" description="Helical" evidence="10">
    <location>
        <begin position="205"/>
        <end position="223"/>
    </location>
</feature>
<keyword evidence="2 10" id="KW-0812">Transmembrane</keyword>
<evidence type="ECO:0000256" key="7">
    <source>
        <dbReference type="ARBA" id="ARBA00023136"/>
    </source>
</evidence>
<dbReference type="GO" id="GO:0036503">
    <property type="term" value="P:ERAD pathway"/>
    <property type="evidence" value="ECO:0007669"/>
    <property type="project" value="TreeGrafter"/>
</dbReference>
<evidence type="ECO:0000256" key="5">
    <source>
        <dbReference type="ARBA" id="ARBA00022833"/>
    </source>
</evidence>
<dbReference type="GO" id="GO:0008270">
    <property type="term" value="F:zinc ion binding"/>
    <property type="evidence" value="ECO:0007669"/>
    <property type="project" value="UniProtKB-KW"/>
</dbReference>
<evidence type="ECO:0000256" key="8">
    <source>
        <dbReference type="PROSITE-ProRule" id="PRU00175"/>
    </source>
</evidence>
<feature type="transmembrane region" description="Helical" evidence="10">
    <location>
        <begin position="321"/>
        <end position="339"/>
    </location>
</feature>
<dbReference type="PANTHER" id="PTHR22763">
    <property type="entry name" value="RING ZINC FINGER PROTEIN"/>
    <property type="match status" value="1"/>
</dbReference>